<keyword evidence="4 7" id="KW-0812">Transmembrane</keyword>
<dbReference type="Pfam" id="PF01554">
    <property type="entry name" value="MatE"/>
    <property type="match status" value="2"/>
</dbReference>
<organism evidence="8">
    <name type="scientific">marine sediment metagenome</name>
    <dbReference type="NCBI Taxonomy" id="412755"/>
    <lineage>
        <taxon>unclassified sequences</taxon>
        <taxon>metagenomes</taxon>
        <taxon>ecological metagenomes</taxon>
    </lineage>
</organism>
<sequence>MFDKGDYDRIGPRNVPNFIGAPDVPERQKTMIPRTTPTAAATLADAGATARASRTRLMLEAPIAPTLGKLAAPNVLAMFVQAAQSIAEAYFASLLGVTALAGLALVFPLVMLTQMLSAGAIGGAISAATARALGASDVDRAATLTLAAWIIAISFAALMAVLVALFGTQFFILLGGGDETVSAATTYALVFFPGCAAIWLCNASLSVIRGTGNMQMPALLLLMISVISIPLSGGFALGWGPLPALGMAGLPLGVIVAFSAGAFVAIGYIILGRTGLSFRGAVRRINLSIFGDILSVGALAAVNTVLTTVTIIMMTGLVGRYGEGALAGYGLGARLEFLMIPVIFGIGAAMTAMVGANIGAGRTDRALRVAWTGSLAAAGVVGSIGLLLAVFPDLWLGMFLDPSNTVALDAGRSYFRLVAPIYAFFGLGLALYFASQGAGRMIWPVISSLSRMGIALVGALLLTTYAGMGVEGIFVAIGCAMLAYGLIIALAIRHSGWR</sequence>
<feature type="transmembrane region" description="Helical" evidence="7">
    <location>
        <begin position="338"/>
        <end position="358"/>
    </location>
</feature>
<keyword evidence="3" id="KW-1003">Cell membrane</keyword>
<feature type="transmembrane region" description="Helical" evidence="7">
    <location>
        <begin position="116"/>
        <end position="134"/>
    </location>
</feature>
<dbReference type="CDD" id="cd13148">
    <property type="entry name" value="MATE_like_3"/>
    <property type="match status" value="1"/>
</dbReference>
<keyword evidence="5 7" id="KW-1133">Transmembrane helix</keyword>
<accession>A0A0F9URM5</accession>
<comment type="caution">
    <text evidence="8">The sequence shown here is derived from an EMBL/GenBank/DDBJ whole genome shotgun (WGS) entry which is preliminary data.</text>
</comment>
<gene>
    <name evidence="8" type="ORF">LCGC14_0230100</name>
</gene>
<evidence type="ECO:0000256" key="7">
    <source>
        <dbReference type="SAM" id="Phobius"/>
    </source>
</evidence>
<keyword evidence="2" id="KW-0813">Transport</keyword>
<dbReference type="GO" id="GO:0015297">
    <property type="term" value="F:antiporter activity"/>
    <property type="evidence" value="ECO:0007669"/>
    <property type="project" value="InterPro"/>
</dbReference>
<dbReference type="PANTHER" id="PTHR43549:SF3">
    <property type="entry name" value="MULTIDRUG RESISTANCE PROTEIN YPNP-RELATED"/>
    <property type="match status" value="1"/>
</dbReference>
<evidence type="ECO:0000313" key="8">
    <source>
        <dbReference type="EMBL" id="KKN90177.1"/>
    </source>
</evidence>
<evidence type="ECO:0000256" key="3">
    <source>
        <dbReference type="ARBA" id="ARBA00022475"/>
    </source>
</evidence>
<keyword evidence="6 7" id="KW-0472">Membrane</keyword>
<feature type="transmembrane region" description="Helical" evidence="7">
    <location>
        <begin position="252"/>
        <end position="272"/>
    </location>
</feature>
<dbReference type="InterPro" id="IPR052031">
    <property type="entry name" value="Membrane_Transporter-Flippase"/>
</dbReference>
<feature type="transmembrane region" description="Helical" evidence="7">
    <location>
        <begin position="370"/>
        <end position="394"/>
    </location>
</feature>
<evidence type="ECO:0000256" key="5">
    <source>
        <dbReference type="ARBA" id="ARBA00022989"/>
    </source>
</evidence>
<protein>
    <recommendedName>
        <fullName evidence="9">Multidrug resistance protein NorM</fullName>
    </recommendedName>
</protein>
<evidence type="ECO:0008006" key="9">
    <source>
        <dbReference type="Google" id="ProtNLM"/>
    </source>
</evidence>
<dbReference type="EMBL" id="LAZR01000112">
    <property type="protein sequence ID" value="KKN90177.1"/>
    <property type="molecule type" value="Genomic_DNA"/>
</dbReference>
<feature type="transmembrane region" description="Helical" evidence="7">
    <location>
        <begin position="414"/>
        <end position="434"/>
    </location>
</feature>
<dbReference type="InterPro" id="IPR002528">
    <property type="entry name" value="MATE_fam"/>
</dbReference>
<dbReference type="GO" id="GO:0005886">
    <property type="term" value="C:plasma membrane"/>
    <property type="evidence" value="ECO:0007669"/>
    <property type="project" value="UniProtKB-SubCell"/>
</dbReference>
<feature type="transmembrane region" description="Helical" evidence="7">
    <location>
        <begin position="472"/>
        <end position="492"/>
    </location>
</feature>
<feature type="transmembrane region" description="Helical" evidence="7">
    <location>
        <begin position="184"/>
        <end position="207"/>
    </location>
</feature>
<dbReference type="PANTHER" id="PTHR43549">
    <property type="entry name" value="MULTIDRUG RESISTANCE PROTEIN YPNP-RELATED"/>
    <property type="match status" value="1"/>
</dbReference>
<dbReference type="InterPro" id="IPR048279">
    <property type="entry name" value="MdtK-like"/>
</dbReference>
<evidence type="ECO:0000256" key="1">
    <source>
        <dbReference type="ARBA" id="ARBA00004651"/>
    </source>
</evidence>
<evidence type="ECO:0000256" key="4">
    <source>
        <dbReference type="ARBA" id="ARBA00022692"/>
    </source>
</evidence>
<dbReference type="AlphaFoldDB" id="A0A0F9URM5"/>
<feature type="transmembrane region" description="Helical" evidence="7">
    <location>
        <begin position="89"/>
        <end position="110"/>
    </location>
</feature>
<evidence type="ECO:0000256" key="6">
    <source>
        <dbReference type="ARBA" id="ARBA00023136"/>
    </source>
</evidence>
<dbReference type="PIRSF" id="PIRSF006603">
    <property type="entry name" value="DinF"/>
    <property type="match status" value="1"/>
</dbReference>
<dbReference type="GO" id="GO:0042910">
    <property type="term" value="F:xenobiotic transmembrane transporter activity"/>
    <property type="evidence" value="ECO:0007669"/>
    <property type="project" value="InterPro"/>
</dbReference>
<evidence type="ECO:0000256" key="2">
    <source>
        <dbReference type="ARBA" id="ARBA00022448"/>
    </source>
</evidence>
<feature type="transmembrane region" description="Helical" evidence="7">
    <location>
        <begin position="219"/>
        <end position="240"/>
    </location>
</feature>
<name>A0A0F9URM5_9ZZZZ</name>
<feature type="transmembrane region" description="Helical" evidence="7">
    <location>
        <begin position="146"/>
        <end position="172"/>
    </location>
</feature>
<feature type="transmembrane region" description="Helical" evidence="7">
    <location>
        <begin position="293"/>
        <end position="318"/>
    </location>
</feature>
<comment type="subcellular location">
    <subcellularLocation>
        <location evidence="1">Cell membrane</location>
        <topology evidence="1">Multi-pass membrane protein</topology>
    </subcellularLocation>
</comment>
<proteinExistence type="predicted"/>
<feature type="transmembrane region" description="Helical" evidence="7">
    <location>
        <begin position="441"/>
        <end position="466"/>
    </location>
</feature>
<reference evidence="8" key="1">
    <citation type="journal article" date="2015" name="Nature">
        <title>Complex archaea that bridge the gap between prokaryotes and eukaryotes.</title>
        <authorList>
            <person name="Spang A."/>
            <person name="Saw J.H."/>
            <person name="Jorgensen S.L."/>
            <person name="Zaremba-Niedzwiedzka K."/>
            <person name="Martijn J."/>
            <person name="Lind A.E."/>
            <person name="van Eijk R."/>
            <person name="Schleper C."/>
            <person name="Guy L."/>
            <person name="Ettema T.J."/>
        </authorList>
    </citation>
    <scope>NUCLEOTIDE SEQUENCE</scope>
</reference>